<dbReference type="PROSITE" id="PS51318">
    <property type="entry name" value="TAT"/>
    <property type="match status" value="1"/>
</dbReference>
<keyword evidence="4" id="KW-1185">Reference proteome</keyword>
<evidence type="ECO:0000313" key="3">
    <source>
        <dbReference type="EMBL" id="TCP19059.1"/>
    </source>
</evidence>
<evidence type="ECO:0000313" key="4">
    <source>
        <dbReference type="Proteomes" id="UP000295182"/>
    </source>
</evidence>
<organism evidence="3 4">
    <name type="scientific">Simplicispira metamorpha</name>
    <dbReference type="NCBI Taxonomy" id="80881"/>
    <lineage>
        <taxon>Bacteria</taxon>
        <taxon>Pseudomonadati</taxon>
        <taxon>Pseudomonadota</taxon>
        <taxon>Betaproteobacteria</taxon>
        <taxon>Burkholderiales</taxon>
        <taxon>Comamonadaceae</taxon>
        <taxon>Simplicispira</taxon>
    </lineage>
</organism>
<dbReference type="RefSeq" id="WP_119012978.1">
    <property type="nucleotide sequence ID" value="NZ_QXNC01000011.1"/>
</dbReference>
<dbReference type="InterPro" id="IPR046863">
    <property type="entry name" value="MbnP-like_dom"/>
</dbReference>
<evidence type="ECO:0000259" key="2">
    <source>
        <dbReference type="Pfam" id="PF20243"/>
    </source>
</evidence>
<dbReference type="Proteomes" id="UP000295182">
    <property type="component" value="Unassembled WGS sequence"/>
</dbReference>
<evidence type="ECO:0000256" key="1">
    <source>
        <dbReference type="SAM" id="SignalP"/>
    </source>
</evidence>
<dbReference type="OrthoDB" id="64245at2"/>
<sequence length="311" mass="31537">MQKNLLTRLSFLAAAAALTACGGGGGDDPVPGAPQSVALEFMAVAGNTPVQCGSVVPGLGSGAVDAQIRDLRFYISEVALLRADGSAVPLTLAANDDWNLTAGEHRVTLIDLENGTGACSVGTAATNALVRGSVPAGNYVGVKMTMGVPFALNHTLYSDVNTAKPPLDVGAMAWSWQAGRKFSKIEVTDPAAAPGTWTAKTFTVHLGSTGCTGNPATGETVQCKTPNRMAITLPAFDPAQQKIAVDLKALLAGNDITRNQAGAAGCMSGGTDPECAGVFQALAIDWKADGTGTGLPIAGGAAQTVFRPVAR</sequence>
<comment type="caution">
    <text evidence="3">The sequence shown here is derived from an EMBL/GenBank/DDBJ whole genome shotgun (WGS) entry which is preliminary data.</text>
</comment>
<dbReference type="Pfam" id="PF20243">
    <property type="entry name" value="MbnP"/>
    <property type="match status" value="1"/>
</dbReference>
<dbReference type="InterPro" id="IPR006311">
    <property type="entry name" value="TAT_signal"/>
</dbReference>
<gene>
    <name evidence="3" type="ORF">EV674_10756</name>
</gene>
<accession>A0A4R2NCW0</accession>
<dbReference type="InterPro" id="IPR023977">
    <property type="entry name" value="MbnP-like"/>
</dbReference>
<dbReference type="AlphaFoldDB" id="A0A4R2NCW0"/>
<feature type="domain" description="Copper-binding protein MbnP-like" evidence="2">
    <location>
        <begin position="35"/>
        <end position="268"/>
    </location>
</feature>
<feature type="signal peptide" evidence="1">
    <location>
        <begin position="1"/>
        <end position="22"/>
    </location>
</feature>
<dbReference type="NCBIfam" id="TIGR04052">
    <property type="entry name" value="MbnP_like_WxW"/>
    <property type="match status" value="1"/>
</dbReference>
<feature type="chain" id="PRO_5020577730" evidence="1">
    <location>
        <begin position="23"/>
        <end position="311"/>
    </location>
</feature>
<reference evidence="3 4" key="1">
    <citation type="submission" date="2019-03" db="EMBL/GenBank/DDBJ databases">
        <title>Genomic Encyclopedia of Type Strains, Phase IV (KMG-IV): sequencing the most valuable type-strain genomes for metagenomic binning, comparative biology and taxonomic classification.</title>
        <authorList>
            <person name="Goeker M."/>
        </authorList>
    </citation>
    <scope>NUCLEOTIDE SEQUENCE [LARGE SCALE GENOMIC DNA]</scope>
    <source>
        <strain evidence="3 4">DSM 1837</strain>
    </source>
</reference>
<name>A0A4R2NCW0_9BURK</name>
<dbReference type="PROSITE" id="PS51257">
    <property type="entry name" value="PROKAR_LIPOPROTEIN"/>
    <property type="match status" value="1"/>
</dbReference>
<protein>
    <submittedName>
        <fullName evidence="3">Methanobactin biosynthesis cassette protein MbnP</fullName>
    </submittedName>
</protein>
<dbReference type="EMBL" id="SLXH01000007">
    <property type="protein sequence ID" value="TCP19059.1"/>
    <property type="molecule type" value="Genomic_DNA"/>
</dbReference>
<keyword evidence="1" id="KW-0732">Signal</keyword>
<proteinExistence type="predicted"/>